<keyword evidence="1" id="KW-0472">Membrane</keyword>
<keyword evidence="1" id="KW-1133">Transmembrane helix</keyword>
<proteinExistence type="predicted"/>
<evidence type="ECO:0000256" key="1">
    <source>
        <dbReference type="SAM" id="Phobius"/>
    </source>
</evidence>
<comment type="caution">
    <text evidence="2">The sequence shown here is derived from an EMBL/GenBank/DDBJ whole genome shotgun (WGS) entry which is preliminary data.</text>
</comment>
<name>A0A2P7PZ39_9FIRM</name>
<accession>A0A2P7PZ39</accession>
<dbReference type="EMBL" id="JYGE01000007">
    <property type="protein sequence ID" value="PSJ30975.1"/>
    <property type="molecule type" value="Genomic_DNA"/>
</dbReference>
<dbReference type="InterPro" id="IPR032820">
    <property type="entry name" value="ATPase_put"/>
</dbReference>
<dbReference type="Pfam" id="PF09527">
    <property type="entry name" value="ATPase_gene1"/>
    <property type="match status" value="1"/>
</dbReference>
<dbReference type="OrthoDB" id="1708087at2"/>
<sequence>MLNKKQWFQIVKSLSLLTQLGLIVIICVFGCTYVGIYLDRRLNTSPLFAIIFILLGIGSAFVSLYRTLESYIKKRK</sequence>
<feature type="transmembrane region" description="Helical" evidence="1">
    <location>
        <begin position="20"/>
        <end position="38"/>
    </location>
</feature>
<reference evidence="2" key="1">
    <citation type="thesis" date="2015" institute="Rutgers" country="The State University of New Jersey, 14 College Farm Rd., New Brunswick, NJ, USA">
        <title>Ammonia toxicity in bacteria and its implications for treatment of and resource recovery from highly nitrogenous organic wastes.</title>
        <authorList>
            <person name="Luther A.K."/>
        </authorList>
    </citation>
    <scope>NUCLEOTIDE SEQUENCE</scope>
    <source>
        <strain evidence="2">RT-10B</strain>
    </source>
</reference>
<dbReference type="AlphaFoldDB" id="A0A2P7PZ39"/>
<keyword evidence="1" id="KW-0812">Transmembrane</keyword>
<evidence type="ECO:0000313" key="3">
    <source>
        <dbReference type="Proteomes" id="UP000241434"/>
    </source>
</evidence>
<protein>
    <submittedName>
        <fullName evidence="2">ATP synthase</fullName>
    </submittedName>
</protein>
<feature type="transmembrane region" description="Helical" evidence="1">
    <location>
        <begin position="44"/>
        <end position="65"/>
    </location>
</feature>
<organism evidence="2 3">
    <name type="scientific">Peptostreptococcus russellii</name>
    <dbReference type="NCBI Taxonomy" id="215200"/>
    <lineage>
        <taxon>Bacteria</taxon>
        <taxon>Bacillati</taxon>
        <taxon>Bacillota</taxon>
        <taxon>Clostridia</taxon>
        <taxon>Peptostreptococcales</taxon>
        <taxon>Peptostreptococcaceae</taxon>
        <taxon>Peptostreptococcus</taxon>
    </lineage>
</organism>
<gene>
    <name evidence="2" type="ORF">UF10_08115</name>
</gene>
<dbReference type="Proteomes" id="UP000241434">
    <property type="component" value="Unassembled WGS sequence"/>
</dbReference>
<evidence type="ECO:0000313" key="2">
    <source>
        <dbReference type="EMBL" id="PSJ30975.1"/>
    </source>
</evidence>
<keyword evidence="3" id="KW-1185">Reference proteome</keyword>